<evidence type="ECO:0008006" key="5">
    <source>
        <dbReference type="Google" id="ProtNLM"/>
    </source>
</evidence>
<evidence type="ECO:0000256" key="1">
    <source>
        <dbReference type="SAM" id="MobiDB-lite"/>
    </source>
</evidence>
<proteinExistence type="predicted"/>
<feature type="compositionally biased region" description="Polar residues" evidence="1">
    <location>
        <begin position="43"/>
        <end position="58"/>
    </location>
</feature>
<protein>
    <recommendedName>
        <fullName evidence="5">Lipoprotein</fullName>
    </recommendedName>
</protein>
<feature type="signal peptide" evidence="2">
    <location>
        <begin position="1"/>
        <end position="28"/>
    </location>
</feature>
<dbReference type="STRING" id="1770053.SAMN05216551_102507"/>
<organism evidence="3 4">
    <name type="scientific">Chitinasiproducens palmae</name>
    <dbReference type="NCBI Taxonomy" id="1770053"/>
    <lineage>
        <taxon>Bacteria</taxon>
        <taxon>Pseudomonadati</taxon>
        <taxon>Pseudomonadota</taxon>
        <taxon>Betaproteobacteria</taxon>
        <taxon>Burkholderiales</taxon>
        <taxon>Burkholderiaceae</taxon>
        <taxon>Chitinasiproducens</taxon>
    </lineage>
</organism>
<feature type="chain" id="PRO_5017262312" description="Lipoprotein" evidence="2">
    <location>
        <begin position="29"/>
        <end position="69"/>
    </location>
</feature>
<evidence type="ECO:0000256" key="2">
    <source>
        <dbReference type="SAM" id="SignalP"/>
    </source>
</evidence>
<evidence type="ECO:0000313" key="4">
    <source>
        <dbReference type="Proteomes" id="UP000243719"/>
    </source>
</evidence>
<dbReference type="EMBL" id="FNLO01000002">
    <property type="protein sequence ID" value="SDV47352.1"/>
    <property type="molecule type" value="Genomic_DNA"/>
</dbReference>
<dbReference type="PROSITE" id="PS51257">
    <property type="entry name" value="PROKAR_LIPOPROTEIN"/>
    <property type="match status" value="1"/>
</dbReference>
<name>A0A1H2PLJ0_9BURK</name>
<sequence>MNRTTESINTCKTRLAVIPMLAFACLLAACGGGSDVGKPGNAPGTTPDNPASTPTPGSGASAPQMRCAP</sequence>
<accession>A0A1H2PLJ0</accession>
<evidence type="ECO:0000313" key="3">
    <source>
        <dbReference type="EMBL" id="SDV47352.1"/>
    </source>
</evidence>
<dbReference type="RefSeq" id="WP_091905877.1">
    <property type="nucleotide sequence ID" value="NZ_FNLO01000002.1"/>
</dbReference>
<keyword evidence="2" id="KW-0732">Signal</keyword>
<dbReference type="Proteomes" id="UP000243719">
    <property type="component" value="Unassembled WGS sequence"/>
</dbReference>
<dbReference type="AlphaFoldDB" id="A0A1H2PLJ0"/>
<keyword evidence="4" id="KW-1185">Reference proteome</keyword>
<feature type="region of interest" description="Disordered" evidence="1">
    <location>
        <begin position="36"/>
        <end position="69"/>
    </location>
</feature>
<reference evidence="4" key="1">
    <citation type="submission" date="2016-09" db="EMBL/GenBank/DDBJ databases">
        <authorList>
            <person name="Varghese N."/>
            <person name="Submissions S."/>
        </authorList>
    </citation>
    <scope>NUCLEOTIDE SEQUENCE [LARGE SCALE GENOMIC DNA]</scope>
    <source>
        <strain evidence="4">JS23</strain>
    </source>
</reference>
<gene>
    <name evidence="3" type="ORF">SAMN05216551_102507</name>
</gene>